<protein>
    <recommendedName>
        <fullName evidence="7">Zinc-finger domain-containing protein</fullName>
    </recommendedName>
</protein>
<keyword evidence="2" id="KW-0804">Transcription</keyword>
<dbReference type="Gene3D" id="1.10.10.1320">
    <property type="entry name" value="Anti-sigma factor, zinc-finger domain"/>
    <property type="match status" value="1"/>
</dbReference>
<evidence type="ECO:0000313" key="5">
    <source>
        <dbReference type="EMBL" id="RNL83191.1"/>
    </source>
</evidence>
<evidence type="ECO:0000256" key="2">
    <source>
        <dbReference type="ARBA" id="ARBA00023163"/>
    </source>
</evidence>
<sequence length="290" mass="30032">MTSHVDTETLALSAEGLLDEAEECSVQGHLAGCEQCTEQLAALADVSRLLGEAAAPELPPDVAARIEEAVRAEAEQRETPSSADADPAPPPPRDDSVVPFPRRPSRWLPFLVGAAAAVFVVGGAGAVLYSMLGPGNHTGRAGSEVSEQERPDAALSYQPVLLESETSYTEDELDSQAAEVLGTVPATDYPGQSEGDPDEPREAPESDTPEVPADVATCARELGGTDEEPLPALIDIATFQPSGAESAEDAWVMYYGSDPAGAFEVVVVSPSCATGDPGDSVLAESRVSGS</sequence>
<dbReference type="EMBL" id="RJMB01000018">
    <property type="protein sequence ID" value="RNL83191.1"/>
    <property type="molecule type" value="Genomic_DNA"/>
</dbReference>
<evidence type="ECO:0000256" key="3">
    <source>
        <dbReference type="SAM" id="MobiDB-lite"/>
    </source>
</evidence>
<dbReference type="InterPro" id="IPR041916">
    <property type="entry name" value="Anti_sigma_zinc_sf"/>
</dbReference>
<reference evidence="5 6" key="1">
    <citation type="submission" date="2018-11" db="EMBL/GenBank/DDBJ databases">
        <title>The genome draft of YIM 96095.</title>
        <authorList>
            <person name="Tang S.-K."/>
            <person name="Chunyu W.-X."/>
            <person name="Feng Y.-Z."/>
        </authorList>
    </citation>
    <scope>NUCLEOTIDE SEQUENCE [LARGE SCALE GENOMIC DNA]</scope>
    <source>
        <strain evidence="5 6">YIM 96095</strain>
    </source>
</reference>
<keyword evidence="4" id="KW-0812">Transmembrane</keyword>
<keyword evidence="4" id="KW-1133">Transmembrane helix</keyword>
<accession>A0A3N0E5S1</accession>
<evidence type="ECO:0000313" key="6">
    <source>
        <dbReference type="Proteomes" id="UP000269198"/>
    </source>
</evidence>
<keyword evidence="6" id="KW-1185">Reference proteome</keyword>
<feature type="transmembrane region" description="Helical" evidence="4">
    <location>
        <begin position="110"/>
        <end position="132"/>
    </location>
</feature>
<proteinExistence type="predicted"/>
<gene>
    <name evidence="5" type="ORF">EFW17_16960</name>
</gene>
<organism evidence="5 6">
    <name type="scientific">Halostreptopolyspora alba</name>
    <dbReference type="NCBI Taxonomy" id="2487137"/>
    <lineage>
        <taxon>Bacteria</taxon>
        <taxon>Bacillati</taxon>
        <taxon>Actinomycetota</taxon>
        <taxon>Actinomycetes</taxon>
        <taxon>Streptosporangiales</taxon>
        <taxon>Nocardiopsidaceae</taxon>
        <taxon>Halostreptopolyspora</taxon>
    </lineage>
</organism>
<evidence type="ECO:0000256" key="1">
    <source>
        <dbReference type="ARBA" id="ARBA00023015"/>
    </source>
</evidence>
<feature type="region of interest" description="Disordered" evidence="3">
    <location>
        <begin position="71"/>
        <end position="100"/>
    </location>
</feature>
<keyword evidence="4" id="KW-0472">Membrane</keyword>
<dbReference type="RefSeq" id="WP_123202392.1">
    <property type="nucleotide sequence ID" value="NZ_RJMB01000018.1"/>
</dbReference>
<dbReference type="OrthoDB" id="3436486at2"/>
<evidence type="ECO:0008006" key="7">
    <source>
        <dbReference type="Google" id="ProtNLM"/>
    </source>
</evidence>
<keyword evidence="1" id="KW-0805">Transcription regulation</keyword>
<comment type="caution">
    <text evidence="5">The sequence shown here is derived from an EMBL/GenBank/DDBJ whole genome shotgun (WGS) entry which is preliminary data.</text>
</comment>
<evidence type="ECO:0000256" key="4">
    <source>
        <dbReference type="SAM" id="Phobius"/>
    </source>
</evidence>
<feature type="region of interest" description="Disordered" evidence="3">
    <location>
        <begin position="183"/>
        <end position="212"/>
    </location>
</feature>
<name>A0A3N0E5S1_9ACTN</name>
<dbReference type="AlphaFoldDB" id="A0A3N0E5S1"/>
<dbReference type="Proteomes" id="UP000269198">
    <property type="component" value="Unassembled WGS sequence"/>
</dbReference>